<comment type="function">
    <text evidence="1">Required for ubiquinone (coenzyme Q) biosynthesis. Binds hydrophobic ubiquinone biosynthetic intermediates via its SCP2 domain and is essential for the stability of the Ubi complex. May constitute a docking platform where Ubi enzymes assemble and access their SCP2-bound polyprenyl substrates.</text>
</comment>
<dbReference type="Proteomes" id="UP000006334">
    <property type="component" value="Unassembled WGS sequence"/>
</dbReference>
<keyword evidence="1" id="KW-0831">Ubiquinone biosynthesis</keyword>
<evidence type="ECO:0000313" key="3">
    <source>
        <dbReference type="EMBL" id="GAC16698.1"/>
    </source>
</evidence>
<evidence type="ECO:0000256" key="1">
    <source>
        <dbReference type="HAMAP-Rule" id="MF_02215"/>
    </source>
</evidence>
<dbReference type="HAMAP" id="MF_02215">
    <property type="entry name" value="UbiJ"/>
    <property type="match status" value="1"/>
</dbReference>
<dbReference type="STRING" id="1127673.GLIP_4087"/>
<dbReference type="AlphaFoldDB" id="K6YJB0"/>
<keyword evidence="1" id="KW-0963">Cytoplasm</keyword>
<name>K6YJB0_9ALTE</name>
<feature type="domain" description="SCP2" evidence="2">
    <location>
        <begin position="15"/>
        <end position="114"/>
    </location>
</feature>
<dbReference type="RefSeq" id="WP_008846500.1">
    <property type="nucleotide sequence ID" value="NZ_BAEN01000076.1"/>
</dbReference>
<dbReference type="Pfam" id="PF02036">
    <property type="entry name" value="SCP2"/>
    <property type="match status" value="1"/>
</dbReference>
<keyword evidence="4" id="KW-1185">Reference proteome</keyword>
<reference evidence="3 4" key="1">
    <citation type="journal article" date="2017" name="Antonie Van Leeuwenhoek">
        <title>Rhizobium rhizosphaerae sp. nov., a novel species isolated from rice rhizosphere.</title>
        <authorList>
            <person name="Zhao J.J."/>
            <person name="Zhang J."/>
            <person name="Zhang R.J."/>
            <person name="Zhang C.W."/>
            <person name="Yin H.Q."/>
            <person name="Zhang X.X."/>
        </authorList>
    </citation>
    <scope>NUCLEOTIDE SEQUENCE [LARGE SCALE GENOMIC DNA]</scope>
    <source>
        <strain evidence="3 4">E3</strain>
    </source>
</reference>
<proteinExistence type="inferred from homology"/>
<evidence type="ECO:0000313" key="4">
    <source>
        <dbReference type="Proteomes" id="UP000006334"/>
    </source>
</evidence>
<protein>
    <recommendedName>
        <fullName evidence="1">Ubiquinone biosynthesis accessory factor UbiJ</fullName>
    </recommendedName>
</protein>
<evidence type="ECO:0000259" key="2">
    <source>
        <dbReference type="Pfam" id="PF02036"/>
    </source>
</evidence>
<comment type="subcellular location">
    <subcellularLocation>
        <location evidence="1">Cytoplasm</location>
    </subcellularLocation>
</comment>
<sequence>MPAAQLVSSAIERVLNHLLKLDSDSASGLKKLAGKQLSVAVHELPWPLIFNFSDRVDVLVGMPDEEVKGDCHLALSIATLQKLKDTSQITRLIQNNDLVLEGDLKVAQQFSQLISELEIDWEEQLSQYTGDLVAHKAFAFGKKLVQNTQAQANRLVATLADAAIEEKRIAAPPILVVDFCDQVNELRSATDRLEAKLNRLERQSTTKPNKQSS</sequence>
<dbReference type="PANTHER" id="PTHR38693">
    <property type="entry name" value="UBIQUINONE BIOSYNTHESIS PROTEIN UBIJ"/>
    <property type="match status" value="1"/>
</dbReference>
<dbReference type="GO" id="GO:0005737">
    <property type="term" value="C:cytoplasm"/>
    <property type="evidence" value="ECO:0007669"/>
    <property type="project" value="UniProtKB-SubCell"/>
</dbReference>
<comment type="pathway">
    <text evidence="1">Cofactor biosynthesis; ubiquinone biosynthesis.</text>
</comment>
<dbReference type="InterPro" id="IPR003033">
    <property type="entry name" value="SCP2_sterol-bd_dom"/>
</dbReference>
<dbReference type="UniPathway" id="UPA00232"/>
<dbReference type="PANTHER" id="PTHR38693:SF1">
    <property type="entry name" value="UBIQUINONE BIOSYNTHESIS ACCESSORY FACTOR UBIJ"/>
    <property type="match status" value="1"/>
</dbReference>
<dbReference type="GO" id="GO:0006744">
    <property type="term" value="P:ubiquinone biosynthetic process"/>
    <property type="evidence" value="ECO:0007669"/>
    <property type="project" value="UniProtKB-UniRule"/>
</dbReference>
<comment type="caution">
    <text evidence="3">The sequence shown here is derived from an EMBL/GenBank/DDBJ whole genome shotgun (WGS) entry which is preliminary data.</text>
</comment>
<dbReference type="OrthoDB" id="5801225at2"/>
<gene>
    <name evidence="1" type="primary">ubiJ</name>
    <name evidence="3" type="ORF">GLIP_4087</name>
</gene>
<organism evidence="3 4">
    <name type="scientific">Aliiglaciecola lipolytica E3</name>
    <dbReference type="NCBI Taxonomy" id="1127673"/>
    <lineage>
        <taxon>Bacteria</taxon>
        <taxon>Pseudomonadati</taxon>
        <taxon>Pseudomonadota</taxon>
        <taxon>Gammaproteobacteria</taxon>
        <taxon>Alteromonadales</taxon>
        <taxon>Alteromonadaceae</taxon>
        <taxon>Aliiglaciecola</taxon>
    </lineage>
</organism>
<comment type="similarity">
    <text evidence="1">Belongs to the UbiJ family.</text>
</comment>
<dbReference type="EMBL" id="BAEN01000076">
    <property type="protein sequence ID" value="GAC16698.1"/>
    <property type="molecule type" value="Genomic_DNA"/>
</dbReference>
<accession>K6YJB0</accession>
<dbReference type="eggNOG" id="COG3165">
    <property type="taxonomic scope" value="Bacteria"/>
</dbReference>
<dbReference type="InterPro" id="IPR038989">
    <property type="entry name" value="UbiJ"/>
</dbReference>